<dbReference type="InterPro" id="IPR035069">
    <property type="entry name" value="TTHA1013/TTHA0281-like"/>
</dbReference>
<feature type="domain" description="HicB-like antitoxin of toxin-antitoxin system" evidence="1">
    <location>
        <begin position="7"/>
        <end position="63"/>
    </location>
</feature>
<evidence type="ECO:0000313" key="2">
    <source>
        <dbReference type="EMBL" id="OGD87509.1"/>
    </source>
</evidence>
<dbReference type="Proteomes" id="UP000179102">
    <property type="component" value="Unassembled WGS sequence"/>
</dbReference>
<dbReference type="Pfam" id="PF15919">
    <property type="entry name" value="HicB_lk_antitox"/>
    <property type="match status" value="1"/>
</dbReference>
<dbReference type="InterPro" id="IPR051404">
    <property type="entry name" value="TA_system_antitoxin"/>
</dbReference>
<dbReference type="Gene3D" id="3.30.160.250">
    <property type="match status" value="1"/>
</dbReference>
<dbReference type="EMBL" id="MFAZ01000012">
    <property type="protein sequence ID" value="OGD87509.1"/>
    <property type="molecule type" value="Genomic_DNA"/>
</dbReference>
<gene>
    <name evidence="2" type="ORF">A2870_04130</name>
</gene>
<sequence length="78" mass="8761">MTKKLDYIIKLTYDKEYKGYVADVLNLYGCMSQGKTKKEAIANARKAIKAYMEATTKNVEKSAQLTTTSVDMPLAFVN</sequence>
<reference evidence="2 3" key="1">
    <citation type="journal article" date="2016" name="Nat. Commun.">
        <title>Thousands of microbial genomes shed light on interconnected biogeochemical processes in an aquifer system.</title>
        <authorList>
            <person name="Anantharaman K."/>
            <person name="Brown C.T."/>
            <person name="Hug L.A."/>
            <person name="Sharon I."/>
            <person name="Castelle C.J."/>
            <person name="Probst A.J."/>
            <person name="Thomas B.C."/>
            <person name="Singh A."/>
            <person name="Wilkins M.J."/>
            <person name="Karaoz U."/>
            <person name="Brodie E.L."/>
            <person name="Williams K.H."/>
            <person name="Hubbard S.S."/>
            <person name="Banfield J.F."/>
        </authorList>
    </citation>
    <scope>NUCLEOTIDE SEQUENCE [LARGE SCALE GENOMIC DNA]</scope>
</reference>
<dbReference type="AlphaFoldDB" id="A0A1F5G6Q5"/>
<dbReference type="STRING" id="1797711.A2870_04130"/>
<protein>
    <recommendedName>
        <fullName evidence="1">HicB-like antitoxin of toxin-antitoxin system domain-containing protein</fullName>
    </recommendedName>
</protein>
<comment type="caution">
    <text evidence="2">The sequence shown here is derived from an EMBL/GenBank/DDBJ whole genome shotgun (WGS) entry which is preliminary data.</text>
</comment>
<proteinExistence type="predicted"/>
<accession>A0A1F5G6Q5</accession>
<name>A0A1F5G6Q5_9BACT</name>
<evidence type="ECO:0000313" key="3">
    <source>
        <dbReference type="Proteomes" id="UP000179102"/>
    </source>
</evidence>
<dbReference type="SUPFAM" id="SSF143100">
    <property type="entry name" value="TTHA1013/TTHA0281-like"/>
    <property type="match status" value="1"/>
</dbReference>
<dbReference type="InterPro" id="IPR031807">
    <property type="entry name" value="HicB-like"/>
</dbReference>
<dbReference type="PANTHER" id="PTHR34504">
    <property type="entry name" value="ANTITOXIN HICB"/>
    <property type="match status" value="1"/>
</dbReference>
<dbReference type="PANTHER" id="PTHR34504:SF2">
    <property type="entry name" value="UPF0150 PROTEIN SSL0259"/>
    <property type="match status" value="1"/>
</dbReference>
<organism evidence="2 3">
    <name type="scientific">Candidatus Curtissbacteria bacterium RIFCSPHIGHO2_01_FULL_41_11</name>
    <dbReference type="NCBI Taxonomy" id="1797711"/>
    <lineage>
        <taxon>Bacteria</taxon>
        <taxon>Candidatus Curtissiibacteriota</taxon>
    </lineage>
</organism>
<evidence type="ECO:0000259" key="1">
    <source>
        <dbReference type="Pfam" id="PF15919"/>
    </source>
</evidence>